<proteinExistence type="predicted"/>
<name>A0A2P5I1R4_DIAHE</name>
<dbReference type="EMBL" id="MAVT02000368">
    <property type="protein sequence ID" value="POS76455.1"/>
    <property type="molecule type" value="Genomic_DNA"/>
</dbReference>
<evidence type="ECO:0000313" key="2">
    <source>
        <dbReference type="EMBL" id="POS76455.1"/>
    </source>
</evidence>
<dbReference type="InParanoid" id="A0A2P5I1R4"/>
<feature type="compositionally biased region" description="Polar residues" evidence="1">
    <location>
        <begin position="53"/>
        <end position="63"/>
    </location>
</feature>
<comment type="caution">
    <text evidence="2">The sequence shown here is derived from an EMBL/GenBank/DDBJ whole genome shotgun (WGS) entry which is preliminary data.</text>
</comment>
<evidence type="ECO:0000313" key="3">
    <source>
        <dbReference type="Proteomes" id="UP000094444"/>
    </source>
</evidence>
<dbReference type="AlphaFoldDB" id="A0A2P5I1R4"/>
<dbReference type="Proteomes" id="UP000094444">
    <property type="component" value="Unassembled WGS sequence"/>
</dbReference>
<accession>A0A2P5I1R4</accession>
<organism evidence="2 3">
    <name type="scientific">Diaporthe helianthi</name>
    <dbReference type="NCBI Taxonomy" id="158607"/>
    <lineage>
        <taxon>Eukaryota</taxon>
        <taxon>Fungi</taxon>
        <taxon>Dikarya</taxon>
        <taxon>Ascomycota</taxon>
        <taxon>Pezizomycotina</taxon>
        <taxon>Sordariomycetes</taxon>
        <taxon>Sordariomycetidae</taxon>
        <taxon>Diaporthales</taxon>
        <taxon>Diaporthaceae</taxon>
        <taxon>Diaporthe</taxon>
    </lineage>
</organism>
<reference evidence="2" key="1">
    <citation type="submission" date="2017-09" db="EMBL/GenBank/DDBJ databases">
        <title>Polyketide synthases of a Diaporthe helianthi virulent isolate.</title>
        <authorList>
            <person name="Baroncelli R."/>
        </authorList>
    </citation>
    <scope>NUCLEOTIDE SEQUENCE [LARGE SCALE GENOMIC DNA]</scope>
    <source>
        <strain evidence="2">7/96</strain>
    </source>
</reference>
<feature type="region of interest" description="Disordered" evidence="1">
    <location>
        <begin position="1"/>
        <end position="22"/>
    </location>
</feature>
<protein>
    <submittedName>
        <fullName evidence="2">Uncharacterized protein</fullName>
    </submittedName>
</protein>
<evidence type="ECO:0000256" key="1">
    <source>
        <dbReference type="SAM" id="MobiDB-lite"/>
    </source>
</evidence>
<sequence length="160" mass="18185">MAAIGRPKANRFAPLDSELGSRHTAEGMTQNVYADVCESGNRPQTTEIKKANTRNSMVPSGQSSRVNYRLQLQLLLQVAARQRAAHKNVRTSLDIPEEIARKPPFSYASLPAELRQMILRELVPTRSIWNGTSFPKSSPRRYQRDYFKTTKYLQNRALAH</sequence>
<feature type="region of interest" description="Disordered" evidence="1">
    <location>
        <begin position="35"/>
        <end position="63"/>
    </location>
</feature>
<gene>
    <name evidence="2" type="ORF">DHEL01_v205164</name>
</gene>
<keyword evidence="3" id="KW-1185">Reference proteome</keyword>